<accession>A0A976G4Q3</accession>
<organism evidence="1 2">
    <name type="scientific">Cupriavidus taiwanensis</name>
    <dbReference type="NCBI Taxonomy" id="164546"/>
    <lineage>
        <taxon>Bacteria</taxon>
        <taxon>Pseudomonadati</taxon>
        <taxon>Pseudomonadota</taxon>
        <taxon>Betaproteobacteria</taxon>
        <taxon>Burkholderiales</taxon>
        <taxon>Burkholderiaceae</taxon>
        <taxon>Cupriavidus</taxon>
    </lineage>
</organism>
<reference evidence="1 2" key="1">
    <citation type="submission" date="2018-01" db="EMBL/GenBank/DDBJ databases">
        <authorList>
            <person name="Clerissi C."/>
        </authorList>
    </citation>
    <scope>NUCLEOTIDE SEQUENCE [LARGE SCALE GENOMIC DNA]</scope>
    <source>
        <strain evidence="1">Cupriavidus taiwanensis STM 8556</strain>
    </source>
</reference>
<dbReference type="AlphaFoldDB" id="A0A976G4Q3"/>
<evidence type="ECO:0000313" key="1">
    <source>
        <dbReference type="EMBL" id="SOZ70795.1"/>
    </source>
</evidence>
<name>A0A976G4Q3_9BURK</name>
<evidence type="ECO:0000313" key="2">
    <source>
        <dbReference type="Proteomes" id="UP000256952"/>
    </source>
</evidence>
<sequence>MRNPDHHAHPMTAAAVGHSLGIRGADARRVRERNRGARRHPECLHCVRRSRSRRRRPFRGARWR</sequence>
<protein>
    <submittedName>
        <fullName evidence="1">Uncharacterized protein</fullName>
    </submittedName>
</protein>
<dbReference type="EMBL" id="OFTH01000042">
    <property type="protein sequence ID" value="SOZ70795.1"/>
    <property type="molecule type" value="Genomic_DNA"/>
</dbReference>
<proteinExistence type="predicted"/>
<dbReference type="Proteomes" id="UP000256952">
    <property type="component" value="Chromosome CBM2613_b"/>
</dbReference>
<comment type="caution">
    <text evidence="1">The sequence shown here is derived from an EMBL/GenBank/DDBJ whole genome shotgun (WGS) entry which is preliminary data.</text>
</comment>
<gene>
    <name evidence="1" type="ORF">CBM2613_B170234</name>
</gene>